<sequence>MHRRRWLLRLLEWGVLVCVIALLAGMFLNRMGRAQAEIERRNFLSTVRAMRAAVLLQSVVRPKDAAPGGNPAAVYREQFGLLPTGYVGQLDRPDPASVTGGGWYFDTGKRQLVYRVRCERYFRSSLKGPPRMRLEMVAKEDFHHLTVKMLNDGKWLVGEKK</sequence>
<proteinExistence type="predicted"/>
<dbReference type="AlphaFoldDB" id="A0A5K7Z8I5"/>
<name>A0A5K7Z8I5_9BACT</name>
<accession>A0A5K7Z8I5</accession>
<evidence type="ECO:0008006" key="3">
    <source>
        <dbReference type="Google" id="ProtNLM"/>
    </source>
</evidence>
<evidence type="ECO:0000313" key="2">
    <source>
        <dbReference type="Proteomes" id="UP000427769"/>
    </source>
</evidence>
<dbReference type="KEGG" id="dwd:DSCW_21910"/>
<evidence type="ECO:0000313" key="1">
    <source>
        <dbReference type="EMBL" id="BBO74774.1"/>
    </source>
</evidence>
<keyword evidence="2" id="KW-1185">Reference proteome</keyword>
<organism evidence="1 2">
    <name type="scientific">Desulfosarcina widdelii</name>
    <dbReference type="NCBI Taxonomy" id="947919"/>
    <lineage>
        <taxon>Bacteria</taxon>
        <taxon>Pseudomonadati</taxon>
        <taxon>Thermodesulfobacteriota</taxon>
        <taxon>Desulfobacteria</taxon>
        <taxon>Desulfobacterales</taxon>
        <taxon>Desulfosarcinaceae</taxon>
        <taxon>Desulfosarcina</taxon>
    </lineage>
</organism>
<gene>
    <name evidence="1" type="ORF">DSCW_21910</name>
</gene>
<dbReference type="Proteomes" id="UP000427769">
    <property type="component" value="Chromosome"/>
</dbReference>
<dbReference type="EMBL" id="AP021875">
    <property type="protein sequence ID" value="BBO74774.1"/>
    <property type="molecule type" value="Genomic_DNA"/>
</dbReference>
<protein>
    <recommendedName>
        <fullName evidence="3">Type II secretion system protein</fullName>
    </recommendedName>
</protein>
<reference evidence="1 2" key="1">
    <citation type="submission" date="2019-11" db="EMBL/GenBank/DDBJ databases">
        <title>Comparative genomics of hydrocarbon-degrading Desulfosarcina strains.</title>
        <authorList>
            <person name="Watanabe M."/>
            <person name="Kojima H."/>
            <person name="Fukui M."/>
        </authorList>
    </citation>
    <scope>NUCLEOTIDE SEQUENCE [LARGE SCALE GENOMIC DNA]</scope>
    <source>
        <strain evidence="1 2">PP31</strain>
    </source>
</reference>